<dbReference type="Pfam" id="PF09217">
    <property type="entry name" value="EcoRII-N"/>
    <property type="match status" value="1"/>
</dbReference>
<feature type="domain" description="Restriction endonuclease type II EcoRII N-terminal" evidence="2">
    <location>
        <begin position="12"/>
        <end position="92"/>
    </location>
</feature>
<proteinExistence type="predicted"/>
<reference evidence="3" key="1">
    <citation type="submission" date="2021-02" db="EMBL/GenBank/DDBJ databases">
        <title>Phycicoccus sp. MQZ13P-5T, whole genome shotgun sequence.</title>
        <authorList>
            <person name="Tuo L."/>
        </authorList>
    </citation>
    <scope>NUCLEOTIDE SEQUENCE</scope>
    <source>
        <strain evidence="3">MQZ13P-5</strain>
    </source>
</reference>
<keyword evidence="4" id="KW-1185">Reference proteome</keyword>
<name>A0ABS2CK67_9MICO</name>
<sequence>MENRENRSVSAFKTLSATDTGHSRTHQSGILIPKDARILRLFPRLNPTAVNPDANMHIRVPRLGVFRPARFVFYNTKDLGIGTRSEYRLTQIARLLRELGAVPGDQLKLSRDNAGDLSLDVGAEDASIVVPDVDKLVLRGGWTIAVD</sequence>
<evidence type="ECO:0000313" key="4">
    <source>
        <dbReference type="Proteomes" id="UP001430172"/>
    </source>
</evidence>
<dbReference type="RefSeq" id="WP_204130758.1">
    <property type="nucleotide sequence ID" value="NZ_JAFDVD010000008.1"/>
</dbReference>
<evidence type="ECO:0000256" key="1">
    <source>
        <dbReference type="SAM" id="MobiDB-lite"/>
    </source>
</evidence>
<comment type="caution">
    <text evidence="3">The sequence shown here is derived from an EMBL/GenBank/DDBJ whole genome shotgun (WGS) entry which is preliminary data.</text>
</comment>
<gene>
    <name evidence="3" type="ORF">JQN70_07785</name>
</gene>
<protein>
    <recommendedName>
        <fullName evidence="2">Restriction endonuclease type II EcoRII N-terminal domain-containing protein</fullName>
    </recommendedName>
</protein>
<evidence type="ECO:0000313" key="3">
    <source>
        <dbReference type="EMBL" id="MBM6400280.1"/>
    </source>
</evidence>
<dbReference type="EMBL" id="JAFDVD010000008">
    <property type="protein sequence ID" value="MBM6400280.1"/>
    <property type="molecule type" value="Genomic_DNA"/>
</dbReference>
<organism evidence="3 4">
    <name type="scientific">Phycicoccus sonneratiae</name>
    <dbReference type="NCBI Taxonomy" id="2807628"/>
    <lineage>
        <taxon>Bacteria</taxon>
        <taxon>Bacillati</taxon>
        <taxon>Actinomycetota</taxon>
        <taxon>Actinomycetes</taxon>
        <taxon>Micrococcales</taxon>
        <taxon>Intrasporangiaceae</taxon>
        <taxon>Phycicoccus</taxon>
    </lineage>
</organism>
<dbReference type="InterPro" id="IPR023372">
    <property type="entry name" value="Rest_endonuc_II_EcoRII_N"/>
</dbReference>
<dbReference type="InterPro" id="IPR015300">
    <property type="entry name" value="DNA-bd_pseudobarrel_sf"/>
</dbReference>
<dbReference type="SUPFAM" id="SSF101936">
    <property type="entry name" value="DNA-binding pseudobarrel domain"/>
    <property type="match status" value="1"/>
</dbReference>
<evidence type="ECO:0000259" key="2">
    <source>
        <dbReference type="Pfam" id="PF09217"/>
    </source>
</evidence>
<dbReference type="Proteomes" id="UP001430172">
    <property type="component" value="Unassembled WGS sequence"/>
</dbReference>
<dbReference type="Gene3D" id="2.40.330.10">
    <property type="entry name" value="DNA-binding pseudobarrel domain"/>
    <property type="match status" value="1"/>
</dbReference>
<feature type="compositionally biased region" description="Polar residues" evidence="1">
    <location>
        <begin position="8"/>
        <end position="20"/>
    </location>
</feature>
<accession>A0ABS2CK67</accession>
<feature type="region of interest" description="Disordered" evidence="1">
    <location>
        <begin position="1"/>
        <end position="27"/>
    </location>
</feature>